<dbReference type="GO" id="GO:0005840">
    <property type="term" value="C:ribosome"/>
    <property type="evidence" value="ECO:0007669"/>
    <property type="project" value="UniProtKB-KW"/>
</dbReference>
<dbReference type="PROSITE" id="PS50126">
    <property type="entry name" value="S1"/>
    <property type="match status" value="2"/>
</dbReference>
<dbReference type="GO" id="GO:0003735">
    <property type="term" value="F:structural constituent of ribosome"/>
    <property type="evidence" value="ECO:0007669"/>
    <property type="project" value="TreeGrafter"/>
</dbReference>
<proteinExistence type="inferred from homology"/>
<dbReference type="PANTHER" id="PTHR10724:SF7">
    <property type="entry name" value="SMALL RIBOSOMAL SUBUNIT PROTEIN BS1C"/>
    <property type="match status" value="1"/>
</dbReference>
<dbReference type="Gene3D" id="2.40.50.140">
    <property type="entry name" value="Nucleic acid-binding proteins"/>
    <property type="match status" value="2"/>
</dbReference>
<evidence type="ECO:0000259" key="4">
    <source>
        <dbReference type="PROSITE" id="PS50126"/>
    </source>
</evidence>
<keyword evidence="3" id="KW-0687">Ribonucleoprotein</keyword>
<dbReference type="InterPro" id="IPR050437">
    <property type="entry name" value="Ribos_protein_bS1-like"/>
</dbReference>
<keyword evidence="2 5" id="KW-0689">Ribosomal protein</keyword>
<feature type="domain" description="S1 motif" evidence="4">
    <location>
        <begin position="209"/>
        <end position="240"/>
    </location>
</feature>
<dbReference type="AlphaFoldDB" id="A0A928KV42"/>
<accession>A0A928KV42</accession>
<dbReference type="GO" id="GO:1990904">
    <property type="term" value="C:ribonucleoprotein complex"/>
    <property type="evidence" value="ECO:0007669"/>
    <property type="project" value="UniProtKB-KW"/>
</dbReference>
<dbReference type="Proteomes" id="UP000754750">
    <property type="component" value="Unassembled WGS sequence"/>
</dbReference>
<dbReference type="GO" id="GO:0003729">
    <property type="term" value="F:mRNA binding"/>
    <property type="evidence" value="ECO:0007669"/>
    <property type="project" value="TreeGrafter"/>
</dbReference>
<name>A0A928KV42_9FIRM</name>
<sequence>MNTYKPEGWKIDTPENRAAMASMTALMDACRDEKILEGRALVCDSSHNLLVDLGCMKGWIPREEGALGIREGTTRDIAIISRVNRPVCFIITGFQKDDAGNPIAVLSRTAAQEKCRREYIEKLRPGDVTDARVTHLETFGAFADIGCGIISLLPIDAISVSRIDHPRERFTVGMDVRTVIKSIEGDRITLTQKELLGTWEENVALFHTGETVAGIIRSTEPYGIFVELAPNLAGLAEIKEGVLPGQQASVYIKSILPSRMKIKLVIIDTFDYSYRPIPPKYFFKGDHMDRFVYSPECSDKQIITEFKSDSAI</sequence>
<gene>
    <name evidence="5" type="ORF">E7512_04145</name>
</gene>
<dbReference type="InterPro" id="IPR012340">
    <property type="entry name" value="NA-bd_OB-fold"/>
</dbReference>
<dbReference type="PANTHER" id="PTHR10724">
    <property type="entry name" value="30S RIBOSOMAL PROTEIN S1"/>
    <property type="match status" value="1"/>
</dbReference>
<evidence type="ECO:0000313" key="6">
    <source>
        <dbReference type="Proteomes" id="UP000754750"/>
    </source>
</evidence>
<comment type="caution">
    <text evidence="5">The sequence shown here is derived from an EMBL/GenBank/DDBJ whole genome shotgun (WGS) entry which is preliminary data.</text>
</comment>
<reference evidence="5" key="1">
    <citation type="submission" date="2019-04" db="EMBL/GenBank/DDBJ databases">
        <title>Evolution of Biomass-Degrading Anaerobic Consortia Revealed by Metagenomics.</title>
        <authorList>
            <person name="Peng X."/>
        </authorList>
    </citation>
    <scope>NUCLEOTIDE SEQUENCE</scope>
    <source>
        <strain evidence="5">SIG551</strain>
    </source>
</reference>
<evidence type="ECO:0000256" key="2">
    <source>
        <dbReference type="ARBA" id="ARBA00022980"/>
    </source>
</evidence>
<feature type="domain" description="S1 motif" evidence="4">
    <location>
        <begin position="126"/>
        <end position="193"/>
    </location>
</feature>
<protein>
    <submittedName>
        <fullName evidence="5">30S ribosomal protein S1</fullName>
    </submittedName>
</protein>
<dbReference type="Pfam" id="PF00575">
    <property type="entry name" value="S1"/>
    <property type="match status" value="1"/>
</dbReference>
<comment type="similarity">
    <text evidence="1">Belongs to the bacterial ribosomal protein bS1 family.</text>
</comment>
<dbReference type="SMART" id="SM00316">
    <property type="entry name" value="S1"/>
    <property type="match status" value="2"/>
</dbReference>
<dbReference type="SUPFAM" id="SSF50249">
    <property type="entry name" value="Nucleic acid-binding proteins"/>
    <property type="match status" value="2"/>
</dbReference>
<evidence type="ECO:0000313" key="5">
    <source>
        <dbReference type="EMBL" id="MBE6832761.1"/>
    </source>
</evidence>
<evidence type="ECO:0000256" key="1">
    <source>
        <dbReference type="ARBA" id="ARBA00006767"/>
    </source>
</evidence>
<dbReference type="GO" id="GO:0006412">
    <property type="term" value="P:translation"/>
    <property type="evidence" value="ECO:0007669"/>
    <property type="project" value="TreeGrafter"/>
</dbReference>
<dbReference type="InterPro" id="IPR003029">
    <property type="entry name" value="S1_domain"/>
</dbReference>
<dbReference type="EMBL" id="SVNY01000002">
    <property type="protein sequence ID" value="MBE6832761.1"/>
    <property type="molecule type" value="Genomic_DNA"/>
</dbReference>
<evidence type="ECO:0000256" key="3">
    <source>
        <dbReference type="ARBA" id="ARBA00023274"/>
    </source>
</evidence>
<organism evidence="5 6">
    <name type="scientific">Faecalispora sporosphaeroides</name>
    <dbReference type="NCBI Taxonomy" id="1549"/>
    <lineage>
        <taxon>Bacteria</taxon>
        <taxon>Bacillati</taxon>
        <taxon>Bacillota</taxon>
        <taxon>Clostridia</taxon>
        <taxon>Eubacteriales</taxon>
        <taxon>Oscillospiraceae</taxon>
        <taxon>Faecalispora</taxon>
    </lineage>
</organism>